<evidence type="ECO:0000313" key="22">
    <source>
        <dbReference type="Proteomes" id="UP000236151"/>
    </source>
</evidence>
<dbReference type="PANTHER" id="PTHR14269">
    <property type="entry name" value="CDP-DIACYLGLYCEROL--GLYCEROL-3-PHOSPHATE 3-PHOSPHATIDYLTRANSFERASE-RELATED"/>
    <property type="match status" value="1"/>
</dbReference>
<evidence type="ECO:0000256" key="15">
    <source>
        <dbReference type="ARBA" id="ARBA00023209"/>
    </source>
</evidence>
<keyword evidence="15" id="KW-0594">Phospholipid biosynthesis</keyword>
<dbReference type="InterPro" id="IPR000462">
    <property type="entry name" value="CDP-OH_P_trans"/>
</dbReference>
<evidence type="ECO:0000256" key="6">
    <source>
        <dbReference type="ARBA" id="ARBA00013170"/>
    </source>
</evidence>
<keyword evidence="11 20" id="KW-0812">Transmembrane</keyword>
<organism evidence="21 22">
    <name type="scientific">Clostridium thermosuccinogenes</name>
    <dbReference type="NCBI Taxonomy" id="84032"/>
    <lineage>
        <taxon>Bacteria</taxon>
        <taxon>Bacillati</taxon>
        <taxon>Bacillota</taxon>
        <taxon>Clostridia</taxon>
        <taxon>Eubacteriales</taxon>
        <taxon>Clostridiaceae</taxon>
        <taxon>Clostridium</taxon>
    </lineage>
</organism>
<dbReference type="NCBIfam" id="TIGR00560">
    <property type="entry name" value="pgsA"/>
    <property type="match status" value="1"/>
</dbReference>
<keyword evidence="10 19" id="KW-0808">Transferase</keyword>
<evidence type="ECO:0000256" key="20">
    <source>
        <dbReference type="SAM" id="Phobius"/>
    </source>
</evidence>
<sequence length="213" mass="23450">MNLPNKITLGRILLVPVFMFFVVPIPDWVVKSSMLGFMHNQLEALNDFIINYGNFIGAVIFIIASSTDGVDGHIARKRNMITKLGIFLDPIADKLLTAAALIALVQRYELTGHGVSSWTAMIIISRELIITGFRLVAAGEGLVLSASKLGKLKTATQMVAITVSLLNNLPFSLFTNIAVDRYLMFIAVIITVYSGYDYIAKNRQVLRTGNEGR</sequence>
<evidence type="ECO:0000256" key="17">
    <source>
        <dbReference type="ARBA" id="ARBA00048586"/>
    </source>
</evidence>
<dbReference type="Pfam" id="PF01066">
    <property type="entry name" value="CDP-OH_P_transf"/>
    <property type="match status" value="1"/>
</dbReference>
<keyword evidence="16" id="KW-1208">Phospholipid metabolism</keyword>
<proteinExistence type="inferred from homology"/>
<evidence type="ECO:0000256" key="8">
    <source>
        <dbReference type="ARBA" id="ARBA00022475"/>
    </source>
</evidence>
<keyword evidence="22" id="KW-1185">Reference proteome</keyword>
<dbReference type="RefSeq" id="WP_103081199.1">
    <property type="nucleotide sequence ID" value="NZ_CP021850.1"/>
</dbReference>
<comment type="subcellular location">
    <subcellularLocation>
        <location evidence="2">Cell membrane</location>
        <topology evidence="2">Multi-pass membrane protein</topology>
    </subcellularLocation>
</comment>
<evidence type="ECO:0000313" key="21">
    <source>
        <dbReference type="EMBL" id="PNT99766.1"/>
    </source>
</evidence>
<reference evidence="21 22" key="1">
    <citation type="submission" date="2017-06" db="EMBL/GenBank/DDBJ databases">
        <title>Investigating the central metabolism of Clostridium thermosuccinogenes.</title>
        <authorList>
            <person name="Koendjbiharie J.G."/>
            <person name="van Kranenburg R."/>
        </authorList>
    </citation>
    <scope>NUCLEOTIDE SEQUENCE [LARGE SCALE GENOMIC DNA]</scope>
    <source>
        <strain evidence="21 22">DSM 5806</strain>
    </source>
</reference>
<dbReference type="EC" id="2.7.8.5" evidence="6 18"/>
<evidence type="ECO:0000256" key="13">
    <source>
        <dbReference type="ARBA" id="ARBA00023098"/>
    </source>
</evidence>
<comment type="caution">
    <text evidence="21">The sequence shown here is derived from an EMBL/GenBank/DDBJ whole genome shotgun (WGS) entry which is preliminary data.</text>
</comment>
<dbReference type="UniPathway" id="UPA00084">
    <property type="reaction ID" value="UER00503"/>
</dbReference>
<dbReference type="EMBL" id="NIOJ01000016">
    <property type="protein sequence ID" value="PNT99766.1"/>
    <property type="molecule type" value="Genomic_DNA"/>
</dbReference>
<evidence type="ECO:0000256" key="9">
    <source>
        <dbReference type="ARBA" id="ARBA00022516"/>
    </source>
</evidence>
<dbReference type="OrthoDB" id="9796672at2"/>
<evidence type="ECO:0000256" key="19">
    <source>
        <dbReference type="RuleBase" id="RU003750"/>
    </source>
</evidence>
<feature type="transmembrane region" description="Helical" evidence="20">
    <location>
        <begin position="91"/>
        <end position="108"/>
    </location>
</feature>
<dbReference type="GO" id="GO:0008444">
    <property type="term" value="F:CDP-diacylglycerol-glycerol-3-phosphate 3-phosphatidyltransferase activity"/>
    <property type="evidence" value="ECO:0007669"/>
    <property type="project" value="UniProtKB-UniRule"/>
</dbReference>
<evidence type="ECO:0000256" key="3">
    <source>
        <dbReference type="ARBA" id="ARBA00005042"/>
    </source>
</evidence>
<dbReference type="PIRSF" id="PIRSF000847">
    <property type="entry name" value="Phos_ph_gly_syn"/>
    <property type="match status" value="1"/>
</dbReference>
<feature type="transmembrane region" description="Helical" evidence="20">
    <location>
        <begin position="49"/>
        <end position="70"/>
    </location>
</feature>
<keyword evidence="12 20" id="KW-1133">Transmembrane helix</keyword>
<evidence type="ECO:0000256" key="7">
    <source>
        <dbReference type="ARBA" id="ARBA00014944"/>
    </source>
</evidence>
<keyword evidence="8" id="KW-1003">Cell membrane</keyword>
<evidence type="ECO:0000256" key="4">
    <source>
        <dbReference type="ARBA" id="ARBA00005189"/>
    </source>
</evidence>
<accession>A0A2K2FG93</accession>
<dbReference type="InterPro" id="IPR050324">
    <property type="entry name" value="CDP-alcohol_PTase-I"/>
</dbReference>
<evidence type="ECO:0000256" key="5">
    <source>
        <dbReference type="ARBA" id="ARBA00010441"/>
    </source>
</evidence>
<feature type="transmembrane region" description="Helical" evidence="20">
    <location>
        <begin position="182"/>
        <end position="199"/>
    </location>
</feature>
<evidence type="ECO:0000256" key="12">
    <source>
        <dbReference type="ARBA" id="ARBA00022989"/>
    </source>
</evidence>
<evidence type="ECO:0000256" key="18">
    <source>
        <dbReference type="NCBIfam" id="TIGR00560"/>
    </source>
</evidence>
<evidence type="ECO:0000256" key="11">
    <source>
        <dbReference type="ARBA" id="ARBA00022692"/>
    </source>
</evidence>
<gene>
    <name evidence="21" type="primary">pgsA</name>
    <name evidence="21" type="ORF">CDQ84_07935</name>
</gene>
<dbReference type="InterPro" id="IPR043130">
    <property type="entry name" value="CDP-OH_PTrfase_TM_dom"/>
</dbReference>
<comment type="pathway">
    <text evidence="3">Phospholipid metabolism; phosphatidylglycerol biosynthesis; phosphatidylglycerol from CDP-diacylglycerol: step 1/2.</text>
</comment>
<dbReference type="PANTHER" id="PTHR14269:SF62">
    <property type="entry name" value="CDP-DIACYLGLYCEROL--GLYCEROL-3-PHOSPHATE 3-PHOSPHATIDYLTRANSFERASE 1, CHLOROPLASTIC"/>
    <property type="match status" value="1"/>
</dbReference>
<comment type="function">
    <text evidence="1">This protein catalyzes the committed step to the synthesis of the acidic phospholipids.</text>
</comment>
<evidence type="ECO:0000256" key="16">
    <source>
        <dbReference type="ARBA" id="ARBA00023264"/>
    </source>
</evidence>
<comment type="catalytic activity">
    <reaction evidence="17">
        <text>a CDP-1,2-diacyl-sn-glycerol + sn-glycerol 3-phosphate = a 1,2-diacyl-sn-glycero-3-phospho-(1'-sn-glycero-3'-phosphate) + CMP + H(+)</text>
        <dbReference type="Rhea" id="RHEA:12593"/>
        <dbReference type="ChEBI" id="CHEBI:15378"/>
        <dbReference type="ChEBI" id="CHEBI:57597"/>
        <dbReference type="ChEBI" id="CHEBI:58332"/>
        <dbReference type="ChEBI" id="CHEBI:60110"/>
        <dbReference type="ChEBI" id="CHEBI:60377"/>
        <dbReference type="EC" id="2.7.8.5"/>
    </reaction>
</comment>
<dbReference type="InterPro" id="IPR004570">
    <property type="entry name" value="Phosphatidylglycerol_P_synth"/>
</dbReference>
<comment type="pathway">
    <text evidence="4">Lipid metabolism.</text>
</comment>
<evidence type="ECO:0000256" key="2">
    <source>
        <dbReference type="ARBA" id="ARBA00004651"/>
    </source>
</evidence>
<evidence type="ECO:0000256" key="10">
    <source>
        <dbReference type="ARBA" id="ARBA00022679"/>
    </source>
</evidence>
<feature type="transmembrane region" description="Helical" evidence="20">
    <location>
        <begin position="12"/>
        <end position="29"/>
    </location>
</feature>
<dbReference type="Gene3D" id="1.20.120.1760">
    <property type="match status" value="1"/>
</dbReference>
<dbReference type="KEGG" id="cthd:CDO33_08420"/>
<name>A0A2K2FG93_9CLOT</name>
<evidence type="ECO:0000256" key="1">
    <source>
        <dbReference type="ARBA" id="ARBA00003973"/>
    </source>
</evidence>
<keyword evidence="9" id="KW-0444">Lipid biosynthesis</keyword>
<evidence type="ECO:0000256" key="14">
    <source>
        <dbReference type="ARBA" id="ARBA00023136"/>
    </source>
</evidence>
<dbReference type="Proteomes" id="UP000236151">
    <property type="component" value="Unassembled WGS sequence"/>
</dbReference>
<keyword evidence="14 20" id="KW-0472">Membrane</keyword>
<dbReference type="AlphaFoldDB" id="A0A2K2FG93"/>
<dbReference type="PROSITE" id="PS00379">
    <property type="entry name" value="CDP_ALCOHOL_P_TRANSF"/>
    <property type="match status" value="1"/>
</dbReference>
<dbReference type="GO" id="GO:0005886">
    <property type="term" value="C:plasma membrane"/>
    <property type="evidence" value="ECO:0007669"/>
    <property type="project" value="UniProtKB-SubCell"/>
</dbReference>
<protein>
    <recommendedName>
        <fullName evidence="7 18">CDP-diacylglycerol--glycerol-3-phosphate 3-phosphatidyltransferase</fullName>
        <ecNumber evidence="6 18">2.7.8.5</ecNumber>
    </recommendedName>
</protein>
<keyword evidence="13" id="KW-0443">Lipid metabolism</keyword>
<comment type="similarity">
    <text evidence="5 19">Belongs to the CDP-alcohol phosphatidyltransferase class-I family.</text>
</comment>
<dbReference type="GO" id="GO:0006655">
    <property type="term" value="P:phosphatidylglycerol biosynthetic process"/>
    <property type="evidence" value="ECO:0007669"/>
    <property type="project" value="UniProtKB-UniPathway"/>
</dbReference>
<dbReference type="InterPro" id="IPR048254">
    <property type="entry name" value="CDP_ALCOHOL_P_TRANSF_CS"/>
</dbReference>
<dbReference type="FunFam" id="1.20.120.1760:FF:000004">
    <property type="entry name" value="CDP-diacylglycerol--glycerol-3-phosphate 3-phosphatidyltransferase"/>
    <property type="match status" value="1"/>
</dbReference>